<dbReference type="VEuPathDB" id="AmoebaDB:NAEGRDRAFT_69277"/>
<dbReference type="GeneID" id="8852893"/>
<dbReference type="OrthoDB" id="10363465at2759"/>
<dbReference type="RefSeq" id="XP_002675633.1">
    <property type="nucleotide sequence ID" value="XM_002675587.1"/>
</dbReference>
<dbReference type="Proteomes" id="UP000006671">
    <property type="component" value="Unassembled WGS sequence"/>
</dbReference>
<reference evidence="1 2" key="1">
    <citation type="journal article" date="2010" name="Cell">
        <title>The genome of Naegleria gruberi illuminates early eukaryotic versatility.</title>
        <authorList>
            <person name="Fritz-Laylin L.K."/>
            <person name="Prochnik S.E."/>
            <person name="Ginger M.L."/>
            <person name="Dacks J.B."/>
            <person name="Carpenter M.L."/>
            <person name="Field M.C."/>
            <person name="Kuo A."/>
            <person name="Paredez A."/>
            <person name="Chapman J."/>
            <person name="Pham J."/>
            <person name="Shu S."/>
            <person name="Neupane R."/>
            <person name="Cipriano M."/>
            <person name="Mancuso J."/>
            <person name="Tu H."/>
            <person name="Salamov A."/>
            <person name="Lindquist E."/>
            <person name="Shapiro H."/>
            <person name="Lucas S."/>
            <person name="Grigoriev I.V."/>
            <person name="Cande W.Z."/>
            <person name="Fulton C."/>
            <person name="Rokhsar D.S."/>
            <person name="Dawson S.C."/>
        </authorList>
    </citation>
    <scope>NUCLEOTIDE SEQUENCE [LARGE SCALE GENOMIC DNA]</scope>
    <source>
        <strain evidence="1 2">NEG-M</strain>
    </source>
</reference>
<dbReference type="AlphaFoldDB" id="D2VK57"/>
<protein>
    <submittedName>
        <fullName evidence="1">Predicted protein</fullName>
    </submittedName>
</protein>
<proteinExistence type="predicted"/>
<evidence type="ECO:0000313" key="2">
    <source>
        <dbReference type="Proteomes" id="UP000006671"/>
    </source>
</evidence>
<dbReference type="KEGG" id="ngr:NAEGRDRAFT_69277"/>
<evidence type="ECO:0000313" key="1">
    <source>
        <dbReference type="EMBL" id="EFC42889.1"/>
    </source>
</evidence>
<dbReference type="InParanoid" id="D2VK57"/>
<name>D2VK57_NAEGR</name>
<dbReference type="OMA" id="TEVTHDI"/>
<dbReference type="EMBL" id="GG738877">
    <property type="protein sequence ID" value="EFC42889.1"/>
    <property type="molecule type" value="Genomic_DNA"/>
</dbReference>
<accession>D2VK57</accession>
<gene>
    <name evidence="1" type="ORF">NAEGRDRAFT_69277</name>
</gene>
<organism evidence="2">
    <name type="scientific">Naegleria gruberi</name>
    <name type="common">Amoeba</name>
    <dbReference type="NCBI Taxonomy" id="5762"/>
    <lineage>
        <taxon>Eukaryota</taxon>
        <taxon>Discoba</taxon>
        <taxon>Heterolobosea</taxon>
        <taxon>Tetramitia</taxon>
        <taxon>Eutetramitia</taxon>
        <taxon>Vahlkampfiidae</taxon>
        <taxon>Naegleria</taxon>
    </lineage>
</organism>
<keyword evidence="2" id="KW-1185">Reference proteome</keyword>
<sequence>MNEKNTLSTVEDDLKRKFRKLQKVIHKSIIEKDLIKKTNQIIGIIQSISETISNHSMPLYAKCSNCKVISDEALTFRSPFFGNNHFTMPIHSSTNSNTPSSFDGVLLHEYPTKSILYYFDKELIELFLEKIKTQLIDEINSDTLSSDLVLSLSILSVLLPSSFLSTNNVDDFYQKQQVFFCNNTEESKRLDDE</sequence>